<accession>A0A074RY73</accession>
<dbReference type="OrthoDB" id="10497972at2759"/>
<feature type="region of interest" description="Disordered" evidence="1">
    <location>
        <begin position="74"/>
        <end position="112"/>
    </location>
</feature>
<name>A0A074RY73_9AGAM</name>
<protein>
    <submittedName>
        <fullName evidence="2">Uncharacterized protein</fullName>
    </submittedName>
</protein>
<evidence type="ECO:0000256" key="1">
    <source>
        <dbReference type="SAM" id="MobiDB-lite"/>
    </source>
</evidence>
<reference evidence="2 3" key="1">
    <citation type="submission" date="2013-12" db="EMBL/GenBank/DDBJ databases">
        <authorList>
            <person name="Cubeta M."/>
            <person name="Pakala S."/>
            <person name="Fedorova N."/>
            <person name="Thomas E."/>
            <person name="Dean R."/>
            <person name="Jabaji S."/>
            <person name="Neate S."/>
            <person name="Toda T."/>
            <person name="Tavantzis S."/>
            <person name="Vilgalys R."/>
            <person name="Bharathan N."/>
            <person name="Pakala S."/>
            <person name="Losada L.S."/>
            <person name="Zafar N."/>
            <person name="Nierman W."/>
        </authorList>
    </citation>
    <scope>NUCLEOTIDE SEQUENCE [LARGE SCALE GENOMIC DNA]</scope>
    <source>
        <strain evidence="2 3">123E</strain>
    </source>
</reference>
<comment type="caution">
    <text evidence="2">The sequence shown here is derived from an EMBL/GenBank/DDBJ whole genome shotgun (WGS) entry which is preliminary data.</text>
</comment>
<dbReference type="AlphaFoldDB" id="A0A074RY73"/>
<evidence type="ECO:0000313" key="2">
    <source>
        <dbReference type="EMBL" id="KEP52051.1"/>
    </source>
</evidence>
<sequence length="133" mass="14530">MWFDVPVIPRSAVQLSCRFLQPALTASTVPQLYRSQDQLALVYKPHCKNPASRANTSVIFPTLMSPIMASSSTTQTFQAFPPHGPRNTYPSNDASTTRSLPTPTSSSPSTYSNKGGVWAWEEWGVSLGQQILG</sequence>
<organism evidence="2 3">
    <name type="scientific">Rhizoctonia solani 123E</name>
    <dbReference type="NCBI Taxonomy" id="1423351"/>
    <lineage>
        <taxon>Eukaryota</taxon>
        <taxon>Fungi</taxon>
        <taxon>Dikarya</taxon>
        <taxon>Basidiomycota</taxon>
        <taxon>Agaricomycotina</taxon>
        <taxon>Agaricomycetes</taxon>
        <taxon>Cantharellales</taxon>
        <taxon>Ceratobasidiaceae</taxon>
        <taxon>Rhizoctonia</taxon>
    </lineage>
</organism>
<dbReference type="HOGENOM" id="CLU_1907860_0_0_1"/>
<proteinExistence type="predicted"/>
<feature type="compositionally biased region" description="Low complexity" evidence="1">
    <location>
        <begin position="95"/>
        <end position="112"/>
    </location>
</feature>
<gene>
    <name evidence="2" type="ORF">V565_051370</name>
</gene>
<evidence type="ECO:0000313" key="3">
    <source>
        <dbReference type="Proteomes" id="UP000027456"/>
    </source>
</evidence>
<dbReference type="EMBL" id="AZST01000127">
    <property type="protein sequence ID" value="KEP52051.1"/>
    <property type="molecule type" value="Genomic_DNA"/>
</dbReference>
<keyword evidence="3" id="KW-1185">Reference proteome</keyword>
<dbReference type="Proteomes" id="UP000027456">
    <property type="component" value="Unassembled WGS sequence"/>
</dbReference>